<dbReference type="InterPro" id="IPR003675">
    <property type="entry name" value="Rce1/LyrA-like_dom"/>
</dbReference>
<dbReference type="AlphaFoldDB" id="A0A845L8R4"/>
<evidence type="ECO:0000259" key="2">
    <source>
        <dbReference type="Pfam" id="PF02517"/>
    </source>
</evidence>
<dbReference type="OrthoDB" id="9782250at2"/>
<keyword evidence="4" id="KW-1185">Reference proteome</keyword>
<dbReference type="PANTHER" id="PTHR43592">
    <property type="entry name" value="CAAX AMINO TERMINAL PROTEASE"/>
    <property type="match status" value="1"/>
</dbReference>
<keyword evidence="3" id="KW-0645">Protease</keyword>
<feature type="transmembrane region" description="Helical" evidence="1">
    <location>
        <begin position="157"/>
        <end position="175"/>
    </location>
</feature>
<dbReference type="GO" id="GO:0080120">
    <property type="term" value="P:CAAX-box protein maturation"/>
    <property type="evidence" value="ECO:0007669"/>
    <property type="project" value="UniProtKB-ARBA"/>
</dbReference>
<dbReference type="PANTHER" id="PTHR43592:SF15">
    <property type="entry name" value="CAAX AMINO TERMINAL PROTEASE FAMILY PROTEIN"/>
    <property type="match status" value="1"/>
</dbReference>
<feature type="transmembrane region" description="Helical" evidence="1">
    <location>
        <begin position="118"/>
        <end position="136"/>
    </location>
</feature>
<accession>A0A845L8R4</accession>
<keyword evidence="3" id="KW-0482">Metalloprotease</keyword>
<keyword evidence="1" id="KW-1133">Transmembrane helix</keyword>
<evidence type="ECO:0000256" key="1">
    <source>
        <dbReference type="SAM" id="Phobius"/>
    </source>
</evidence>
<feature type="transmembrane region" description="Helical" evidence="1">
    <location>
        <begin position="195"/>
        <end position="219"/>
    </location>
</feature>
<evidence type="ECO:0000313" key="3">
    <source>
        <dbReference type="EMBL" id="MZP31020.1"/>
    </source>
</evidence>
<dbReference type="EMBL" id="WXEY01000023">
    <property type="protein sequence ID" value="MZP31020.1"/>
    <property type="molecule type" value="Genomic_DNA"/>
</dbReference>
<organism evidence="3 4">
    <name type="scientific">Heliomicrobium undosum</name>
    <dbReference type="NCBI Taxonomy" id="121734"/>
    <lineage>
        <taxon>Bacteria</taxon>
        <taxon>Bacillati</taxon>
        <taxon>Bacillota</taxon>
        <taxon>Clostridia</taxon>
        <taxon>Eubacteriales</taxon>
        <taxon>Heliobacteriaceae</taxon>
        <taxon>Heliomicrobium</taxon>
    </lineage>
</organism>
<proteinExistence type="predicted"/>
<dbReference type="RefSeq" id="WP_161259539.1">
    <property type="nucleotide sequence ID" value="NZ_WXEY01000023.1"/>
</dbReference>
<feature type="transmembrane region" description="Helical" evidence="1">
    <location>
        <begin position="60"/>
        <end position="78"/>
    </location>
</feature>
<evidence type="ECO:0000313" key="4">
    <source>
        <dbReference type="Proteomes" id="UP000463470"/>
    </source>
</evidence>
<dbReference type="GO" id="GO:0004175">
    <property type="term" value="F:endopeptidase activity"/>
    <property type="evidence" value="ECO:0007669"/>
    <property type="project" value="UniProtKB-ARBA"/>
</dbReference>
<feature type="domain" description="CAAX prenyl protease 2/Lysostaphin resistance protein A-like" evidence="2">
    <location>
        <begin position="120"/>
        <end position="208"/>
    </location>
</feature>
<protein>
    <submittedName>
        <fullName evidence="3">CPBP family intramembrane metalloprotease</fullName>
    </submittedName>
</protein>
<gene>
    <name evidence="3" type="ORF">GTO91_14980</name>
</gene>
<keyword evidence="1" id="KW-0472">Membrane</keyword>
<keyword evidence="3" id="KW-0378">Hydrolase</keyword>
<feature type="transmembrane region" description="Helical" evidence="1">
    <location>
        <begin position="6"/>
        <end position="27"/>
    </location>
</feature>
<dbReference type="GO" id="GO:0006508">
    <property type="term" value="P:proteolysis"/>
    <property type="evidence" value="ECO:0007669"/>
    <property type="project" value="UniProtKB-KW"/>
</dbReference>
<reference evidence="3 4" key="1">
    <citation type="submission" date="2020-01" db="EMBL/GenBank/DDBJ databases">
        <title>Whole-genome sequence of Heliobacterium undosum DSM 13378.</title>
        <authorList>
            <person name="Kyndt J.A."/>
            <person name="Meyer T.E."/>
        </authorList>
    </citation>
    <scope>NUCLEOTIDE SEQUENCE [LARGE SCALE GENOMIC DNA]</scope>
    <source>
        <strain evidence="3 4">DSM 13378</strain>
    </source>
</reference>
<dbReference type="GO" id="GO:0008237">
    <property type="term" value="F:metallopeptidase activity"/>
    <property type="evidence" value="ECO:0007669"/>
    <property type="project" value="UniProtKB-KW"/>
</dbReference>
<sequence>MTEWNVLHSMGAGAIMLGLAFGASAWFRRKGMARPGSGLLLPWGWEAGFRQDILQGLRQGVFIFFLVSLLGGLISRFFPAPPHPVEQFLQGTGTGLETGIGAGAGVGPGLGLDAGPALSTWLLILFAAGVFAPVAEESFFRGFFLPALARRWGWKKAIHGTAFVFAAMHGDPYRFLPLYAAGYWLGLVVSREGTILPAIIAHSVWNLIGLGLLYLGLLYMGGIG</sequence>
<name>A0A845L8R4_9FIRM</name>
<dbReference type="Pfam" id="PF02517">
    <property type="entry name" value="Rce1-like"/>
    <property type="match status" value="1"/>
</dbReference>
<keyword evidence="1" id="KW-0812">Transmembrane</keyword>
<dbReference type="Proteomes" id="UP000463470">
    <property type="component" value="Unassembled WGS sequence"/>
</dbReference>
<comment type="caution">
    <text evidence="3">The sequence shown here is derived from an EMBL/GenBank/DDBJ whole genome shotgun (WGS) entry which is preliminary data.</text>
</comment>